<evidence type="ECO:0000256" key="6">
    <source>
        <dbReference type="ARBA" id="ARBA00022729"/>
    </source>
</evidence>
<reference evidence="17 18" key="1">
    <citation type="submission" date="2007-01" db="EMBL/GenBank/DDBJ databases">
        <authorList>
            <person name="DeShazer D."/>
            <person name="Woods D.E."/>
            <person name="Nierman W.C."/>
        </authorList>
    </citation>
    <scope>NUCLEOTIDE SEQUENCE [LARGE SCALE GENOMIC DNA]</scope>
    <source>
        <strain evidence="17 18">NCTC 10229</strain>
    </source>
</reference>
<dbReference type="Gene3D" id="2.170.130.10">
    <property type="entry name" value="TonB-dependent receptor, plug domain"/>
    <property type="match status" value="1"/>
</dbReference>
<dbReference type="Pfam" id="PF00593">
    <property type="entry name" value="TonB_dep_Rec_b-barrel"/>
    <property type="match status" value="1"/>
</dbReference>
<dbReference type="AlphaFoldDB" id="A2S0G1"/>
<evidence type="ECO:0000313" key="17">
    <source>
        <dbReference type="EMBL" id="ABM99678.2"/>
    </source>
</evidence>
<dbReference type="PROSITE" id="PS01156">
    <property type="entry name" value="TONB_DEPENDENT_REC_2"/>
    <property type="match status" value="1"/>
</dbReference>
<dbReference type="InterPro" id="IPR010917">
    <property type="entry name" value="TonB_rcpt_CS"/>
</dbReference>
<organism evidence="17 18">
    <name type="scientific">Burkholderia mallei (strain NCTC 10229)</name>
    <dbReference type="NCBI Taxonomy" id="412022"/>
    <lineage>
        <taxon>Bacteria</taxon>
        <taxon>Pseudomonadati</taxon>
        <taxon>Pseudomonadota</taxon>
        <taxon>Betaproteobacteria</taxon>
        <taxon>Burkholderiales</taxon>
        <taxon>Burkholderiaceae</taxon>
        <taxon>Burkholderia</taxon>
        <taxon>pseudomallei group</taxon>
    </lineage>
</organism>
<feature type="domain" description="TonB-dependent receptor-like beta-barrel" evidence="15">
    <location>
        <begin position="298"/>
        <end position="720"/>
    </location>
</feature>
<dbReference type="Pfam" id="PF07715">
    <property type="entry name" value="Plug"/>
    <property type="match status" value="1"/>
</dbReference>
<keyword evidence="4 11" id="KW-1134">Transmembrane beta strand</keyword>
<evidence type="ECO:0000256" key="1">
    <source>
        <dbReference type="ARBA" id="ARBA00004571"/>
    </source>
</evidence>
<dbReference type="InterPro" id="IPR036942">
    <property type="entry name" value="Beta-barrel_TonB_sf"/>
</dbReference>
<dbReference type="InterPro" id="IPR039426">
    <property type="entry name" value="TonB-dep_rcpt-like"/>
</dbReference>
<sequence length="751" mass="80377">MAPAATRAPSRRIDALPHGPSCALILIRYIVSCSSRDSARDSVHPDHTTPITAMDDHRRIAPPFARRLHPLSLLLAASLAHGETGAPPAERRSDAPPATALAPIFVTANPLGASALSSPTASLSGDALTLRRTDSLGDTLNGLPGVSTTTYGPLVGRPIIRGMDGDRIRLLQNGVAAYDASSLSYDHAVPQDPLSVERIEIVRGPAALLYGGNAVGGVVNTIDNRIPREAITGVSGALDASYGGANNARAGAALVEGGNGRFAFHLDAFGRETDALRIPGHAHSARQRALDGEDASEPYGRLPNSDGRRYGGAAGGSYTWADGYVGASYSGYESNYGSVAETDARLQMRQERVALASEVRNLRGPFSQLKFDFGYTNYQHKEIEDGVTGTTFRNHGYEARVEARHRKLGPFEGALGVQVGQNTFSALGGEALAPTTRTTSVALFGLEQWQATDALKLSAGARIEHVRLDPSANGDDKFGFARSRDFNAGSVSAGALYQLAPAWSLAGNVSYTERAPTFYELYANGPHGATGQYLIGRPDAQKEKAVSTDLALRYASGPNRGSIGVFYSRLRNYLAEYDTGRLVDDDGVPVAPGADDALREAVYRGVRAEFYGVELEGRWRAFERRGHRVDLELSADYTHARNADTGEPLPRIAPLRATLAADYGYGPFGARAQLTHAWAQHRVPEHDLATDGYTSLGVVLTYKLRVGATNWLAYLRGDNLTNQDIRYASSVVRNIAPQGGRSVSIGMRTTF</sequence>
<dbReference type="InterPro" id="IPR012910">
    <property type="entry name" value="Plug_dom"/>
</dbReference>
<dbReference type="PROSITE" id="PS52016">
    <property type="entry name" value="TONB_DEPENDENT_REC_3"/>
    <property type="match status" value="1"/>
</dbReference>
<gene>
    <name evidence="17" type="ordered locus">BMA10229_1630</name>
</gene>
<keyword evidence="8 11" id="KW-0472">Membrane</keyword>
<dbReference type="InterPro" id="IPR000531">
    <property type="entry name" value="Beta-barrel_TonB"/>
</dbReference>
<evidence type="ECO:0000256" key="5">
    <source>
        <dbReference type="ARBA" id="ARBA00022692"/>
    </source>
</evidence>
<dbReference type="Gene3D" id="2.40.170.20">
    <property type="entry name" value="TonB-dependent receptor, beta-barrel domain"/>
    <property type="match status" value="1"/>
</dbReference>
<evidence type="ECO:0000259" key="16">
    <source>
        <dbReference type="Pfam" id="PF07715"/>
    </source>
</evidence>
<dbReference type="GO" id="GO:0009279">
    <property type="term" value="C:cell outer membrane"/>
    <property type="evidence" value="ECO:0007669"/>
    <property type="project" value="UniProtKB-SubCell"/>
</dbReference>
<feature type="domain" description="TonB-dependent receptor plug" evidence="16">
    <location>
        <begin position="117"/>
        <end position="218"/>
    </location>
</feature>
<dbReference type="GO" id="GO:0015344">
    <property type="term" value="F:siderophore uptake transmembrane transporter activity"/>
    <property type="evidence" value="ECO:0007669"/>
    <property type="project" value="TreeGrafter"/>
</dbReference>
<dbReference type="PANTHER" id="PTHR30069:SF40">
    <property type="entry name" value="TONB-DEPENDENT RECEPTOR NMB0964-RELATED"/>
    <property type="match status" value="1"/>
</dbReference>
<keyword evidence="3 11" id="KW-0813">Transport</keyword>
<proteinExistence type="inferred from homology"/>
<feature type="short sequence motif" description="TonB C-terminal box" evidence="12">
    <location>
        <begin position="734"/>
        <end position="751"/>
    </location>
</feature>
<evidence type="ECO:0000256" key="14">
    <source>
        <dbReference type="SAM" id="MobiDB-lite"/>
    </source>
</evidence>
<dbReference type="KEGG" id="bml:BMA10229_1630"/>
<evidence type="ECO:0000256" key="4">
    <source>
        <dbReference type="ARBA" id="ARBA00022452"/>
    </source>
</evidence>
<keyword evidence="9 17" id="KW-0675">Receptor</keyword>
<keyword evidence="10 11" id="KW-0998">Cell outer membrane</keyword>
<evidence type="ECO:0000256" key="12">
    <source>
        <dbReference type="PROSITE-ProRule" id="PRU10144"/>
    </source>
</evidence>
<evidence type="ECO:0000256" key="11">
    <source>
        <dbReference type="PROSITE-ProRule" id="PRU01360"/>
    </source>
</evidence>
<feature type="region of interest" description="Disordered" evidence="14">
    <location>
        <begin position="282"/>
        <end position="306"/>
    </location>
</feature>
<dbReference type="InterPro" id="IPR037066">
    <property type="entry name" value="Plug_dom_sf"/>
</dbReference>
<keyword evidence="6" id="KW-0732">Signal</keyword>
<evidence type="ECO:0000259" key="15">
    <source>
        <dbReference type="Pfam" id="PF00593"/>
    </source>
</evidence>
<evidence type="ECO:0000256" key="3">
    <source>
        <dbReference type="ARBA" id="ARBA00022448"/>
    </source>
</evidence>
<dbReference type="PANTHER" id="PTHR30069">
    <property type="entry name" value="TONB-DEPENDENT OUTER MEMBRANE RECEPTOR"/>
    <property type="match status" value="1"/>
</dbReference>
<keyword evidence="7 13" id="KW-0798">TonB box</keyword>
<dbReference type="GO" id="GO:0044718">
    <property type="term" value="P:siderophore transmembrane transport"/>
    <property type="evidence" value="ECO:0007669"/>
    <property type="project" value="TreeGrafter"/>
</dbReference>
<keyword evidence="5 11" id="KW-0812">Transmembrane</keyword>
<evidence type="ECO:0000256" key="8">
    <source>
        <dbReference type="ARBA" id="ARBA00023136"/>
    </source>
</evidence>
<dbReference type="HOGENOM" id="CLU_008287_10_1_4"/>
<evidence type="ECO:0000256" key="2">
    <source>
        <dbReference type="ARBA" id="ARBA00009810"/>
    </source>
</evidence>
<name>A2S0G1_BURM9</name>
<comment type="similarity">
    <text evidence="2 11 13">Belongs to the TonB-dependent receptor family.</text>
</comment>
<dbReference type="EMBL" id="CP000545">
    <property type="protein sequence ID" value="ABM99678.2"/>
    <property type="molecule type" value="Genomic_DNA"/>
</dbReference>
<dbReference type="Proteomes" id="UP000002283">
    <property type="component" value="Chromosome II"/>
</dbReference>
<evidence type="ECO:0000256" key="13">
    <source>
        <dbReference type="RuleBase" id="RU003357"/>
    </source>
</evidence>
<dbReference type="SUPFAM" id="SSF56935">
    <property type="entry name" value="Porins"/>
    <property type="match status" value="1"/>
</dbReference>
<accession>A2S0G1</accession>
<evidence type="ECO:0000256" key="7">
    <source>
        <dbReference type="ARBA" id="ARBA00023077"/>
    </source>
</evidence>
<evidence type="ECO:0000256" key="10">
    <source>
        <dbReference type="ARBA" id="ARBA00023237"/>
    </source>
</evidence>
<comment type="subcellular location">
    <subcellularLocation>
        <location evidence="1 11">Cell outer membrane</location>
        <topology evidence="1 11">Multi-pass membrane protein</topology>
    </subcellularLocation>
</comment>
<protein>
    <submittedName>
        <fullName evidence="17">Putative TonB-dependent siderophore receptor</fullName>
    </submittedName>
</protein>
<evidence type="ECO:0000256" key="9">
    <source>
        <dbReference type="ARBA" id="ARBA00023170"/>
    </source>
</evidence>
<evidence type="ECO:0000313" key="18">
    <source>
        <dbReference type="Proteomes" id="UP000002283"/>
    </source>
</evidence>